<evidence type="ECO:0000313" key="3">
    <source>
        <dbReference type="Proteomes" id="UP000252255"/>
    </source>
</evidence>
<evidence type="ECO:0000256" key="1">
    <source>
        <dbReference type="SAM" id="Phobius"/>
    </source>
</evidence>
<comment type="caution">
    <text evidence="2">The sequence shown here is derived from an EMBL/GenBank/DDBJ whole genome shotgun (WGS) entry which is preliminary data.</text>
</comment>
<evidence type="ECO:0000313" key="2">
    <source>
        <dbReference type="EMBL" id="RCK48858.1"/>
    </source>
</evidence>
<sequence>MAQWSTNSFIAGAVAGIAATSISAILVAELLFGSSVSWETLLSGVFALLGGSFAFFAVQAQINETRKKQEDARREIVASRLEIAIEDLGALFEYFDSWRETMEAICIHRQLGVPVRIPPPKAPPIEFERLIDNISEFDHPHRRWLGNLVGYRAELERVRDVTLSGQVEKPEFLQPKAESYAAQCSAMSQKFRSKLFELTKYNHKEHSIFEATRKAEEFIRKNRLEAKRAKR</sequence>
<protein>
    <submittedName>
        <fullName evidence="2">Uncharacterized protein</fullName>
    </submittedName>
</protein>
<dbReference type="RefSeq" id="WP_114096157.1">
    <property type="nucleotide sequence ID" value="NZ_JPWI01000001.1"/>
</dbReference>
<accession>A0A367X5B3</accession>
<dbReference type="EMBL" id="JPWI01000001">
    <property type="protein sequence ID" value="RCK48858.1"/>
    <property type="molecule type" value="Genomic_DNA"/>
</dbReference>
<reference evidence="2 3" key="1">
    <citation type="submission" date="2014-07" db="EMBL/GenBank/DDBJ databases">
        <title>Draft genome sequence of Thalassospira profundimaris PR54-5.</title>
        <authorList>
            <person name="Lai Q."/>
            <person name="Shao Z."/>
        </authorList>
    </citation>
    <scope>NUCLEOTIDE SEQUENCE [LARGE SCALE GENOMIC DNA]</scope>
    <source>
        <strain evidence="2 3">PR54-5</strain>
    </source>
</reference>
<feature type="transmembrane region" description="Helical" evidence="1">
    <location>
        <begin position="9"/>
        <end position="28"/>
    </location>
</feature>
<keyword evidence="1" id="KW-0472">Membrane</keyword>
<organism evidence="2 3">
    <name type="scientific">Thalassospira profundimaris</name>
    <dbReference type="NCBI Taxonomy" id="502049"/>
    <lineage>
        <taxon>Bacteria</taxon>
        <taxon>Pseudomonadati</taxon>
        <taxon>Pseudomonadota</taxon>
        <taxon>Alphaproteobacteria</taxon>
        <taxon>Rhodospirillales</taxon>
        <taxon>Thalassospiraceae</taxon>
        <taxon>Thalassospira</taxon>
    </lineage>
</organism>
<gene>
    <name evidence="2" type="ORF">TH30_00530</name>
</gene>
<name>A0A367X5B3_9PROT</name>
<feature type="transmembrane region" description="Helical" evidence="1">
    <location>
        <begin position="40"/>
        <end position="58"/>
    </location>
</feature>
<proteinExistence type="predicted"/>
<keyword evidence="1" id="KW-1133">Transmembrane helix</keyword>
<dbReference type="AlphaFoldDB" id="A0A367X5B3"/>
<keyword evidence="1" id="KW-0812">Transmembrane</keyword>
<dbReference type="Proteomes" id="UP000252255">
    <property type="component" value="Unassembled WGS sequence"/>
</dbReference>